<feature type="compositionally biased region" description="Low complexity" evidence="1">
    <location>
        <begin position="235"/>
        <end position="256"/>
    </location>
</feature>
<dbReference type="OrthoDB" id="2690995at2759"/>
<proteinExistence type="predicted"/>
<dbReference type="Proteomes" id="UP000714275">
    <property type="component" value="Unassembled WGS sequence"/>
</dbReference>
<dbReference type="EMBL" id="JABBWD010000146">
    <property type="protein sequence ID" value="KAG1763811.1"/>
    <property type="molecule type" value="Genomic_DNA"/>
</dbReference>
<accession>A0A9P7CVS2</accession>
<organism evidence="2 3">
    <name type="scientific">Suillus placidus</name>
    <dbReference type="NCBI Taxonomy" id="48579"/>
    <lineage>
        <taxon>Eukaryota</taxon>
        <taxon>Fungi</taxon>
        <taxon>Dikarya</taxon>
        <taxon>Basidiomycota</taxon>
        <taxon>Agaricomycotina</taxon>
        <taxon>Agaricomycetes</taxon>
        <taxon>Agaricomycetidae</taxon>
        <taxon>Boletales</taxon>
        <taxon>Suillineae</taxon>
        <taxon>Suillaceae</taxon>
        <taxon>Suillus</taxon>
    </lineage>
</organism>
<feature type="region of interest" description="Disordered" evidence="1">
    <location>
        <begin position="144"/>
        <end position="195"/>
    </location>
</feature>
<name>A0A9P7CVS2_9AGAM</name>
<protein>
    <submittedName>
        <fullName evidence="2">Uncharacterized protein</fullName>
    </submittedName>
</protein>
<reference evidence="2" key="1">
    <citation type="journal article" date="2020" name="New Phytol.">
        <title>Comparative genomics reveals dynamic genome evolution in host specialist ectomycorrhizal fungi.</title>
        <authorList>
            <person name="Lofgren L.A."/>
            <person name="Nguyen N.H."/>
            <person name="Vilgalys R."/>
            <person name="Ruytinx J."/>
            <person name="Liao H.L."/>
            <person name="Branco S."/>
            <person name="Kuo A."/>
            <person name="LaButti K."/>
            <person name="Lipzen A."/>
            <person name="Andreopoulos W."/>
            <person name="Pangilinan J."/>
            <person name="Riley R."/>
            <person name="Hundley H."/>
            <person name="Na H."/>
            <person name="Barry K."/>
            <person name="Grigoriev I.V."/>
            <person name="Stajich J.E."/>
            <person name="Kennedy P.G."/>
        </authorList>
    </citation>
    <scope>NUCLEOTIDE SEQUENCE</scope>
    <source>
        <strain evidence="2">DOB743</strain>
    </source>
</reference>
<comment type="caution">
    <text evidence="2">The sequence shown here is derived from an EMBL/GenBank/DDBJ whole genome shotgun (WGS) entry which is preliminary data.</text>
</comment>
<evidence type="ECO:0000313" key="3">
    <source>
        <dbReference type="Proteomes" id="UP000714275"/>
    </source>
</evidence>
<gene>
    <name evidence="2" type="ORF">EV702DRAFT_1205394</name>
</gene>
<feature type="compositionally biased region" description="Pro residues" evidence="1">
    <location>
        <begin position="257"/>
        <end position="268"/>
    </location>
</feature>
<dbReference type="AlphaFoldDB" id="A0A9P7CVS2"/>
<keyword evidence="3" id="KW-1185">Reference proteome</keyword>
<evidence type="ECO:0000256" key="1">
    <source>
        <dbReference type="SAM" id="MobiDB-lite"/>
    </source>
</evidence>
<feature type="region of interest" description="Disordered" evidence="1">
    <location>
        <begin position="15"/>
        <end position="36"/>
    </location>
</feature>
<evidence type="ECO:0000313" key="2">
    <source>
        <dbReference type="EMBL" id="KAG1763811.1"/>
    </source>
</evidence>
<feature type="region of interest" description="Disordered" evidence="1">
    <location>
        <begin position="216"/>
        <end position="282"/>
    </location>
</feature>
<feature type="compositionally biased region" description="Polar residues" evidence="1">
    <location>
        <begin position="20"/>
        <end position="36"/>
    </location>
</feature>
<feature type="compositionally biased region" description="Basic and acidic residues" evidence="1">
    <location>
        <begin position="216"/>
        <end position="233"/>
    </location>
</feature>
<feature type="compositionally biased region" description="Low complexity" evidence="1">
    <location>
        <begin position="269"/>
        <end position="280"/>
    </location>
</feature>
<sequence>MPETPKLDLELSAVPIPQHGHTQATPQQDTRPNSPSLSCLDVDATNLLGGGGNIIEEGLDDPYDNFFQSSQPHLLSSGLHLSPTHRFWNTISLNWLLVDQSMYNPFKRPARSKLVPQPATSTTPNQSTLEVEAQAGEEVERVDLDVHSRDAFGASNNSGQHRDEPPAVAHVSDHNSSSRRHPPTHSFGSLGRLPSSFRRPRVVDIAAVRDKQALFVARRPERDKAKQAQERQKQSRSQAQTSASQTQPAIASTSARPPAPGPNAPTPGPNATTPSAAATRSQPIRTPLWTRLVLFLCCASPPHTNGH</sequence>